<feature type="compositionally biased region" description="Polar residues" evidence="1">
    <location>
        <begin position="98"/>
        <end position="108"/>
    </location>
</feature>
<feature type="region of interest" description="Disordered" evidence="1">
    <location>
        <begin position="58"/>
        <end position="108"/>
    </location>
</feature>
<gene>
    <name evidence="2" type="ORF">GALMADRAFT_879781</name>
</gene>
<protein>
    <submittedName>
        <fullName evidence="2">Uncharacterized protein</fullName>
    </submittedName>
</protein>
<sequence length="108" mass="11931">MTFAFGGGLHLCGPNLGKERERHLRESVRCSGIPLTSPIRCITAFHSSSMLHVGDEMWRGSDDSRVKPNRIVPPPAQHYHPFRTPSRSYSPAAARSTLASNPTKSSHH</sequence>
<accession>A0A067SSG8</accession>
<proteinExistence type="predicted"/>
<keyword evidence="3" id="KW-1185">Reference proteome</keyword>
<reference evidence="3" key="1">
    <citation type="journal article" date="2014" name="Proc. Natl. Acad. Sci. U.S.A.">
        <title>Extensive sampling of basidiomycete genomes demonstrates inadequacy of the white-rot/brown-rot paradigm for wood decay fungi.</title>
        <authorList>
            <person name="Riley R."/>
            <person name="Salamov A.A."/>
            <person name="Brown D.W."/>
            <person name="Nagy L.G."/>
            <person name="Floudas D."/>
            <person name="Held B.W."/>
            <person name="Levasseur A."/>
            <person name="Lombard V."/>
            <person name="Morin E."/>
            <person name="Otillar R."/>
            <person name="Lindquist E.A."/>
            <person name="Sun H."/>
            <person name="LaButti K.M."/>
            <person name="Schmutz J."/>
            <person name="Jabbour D."/>
            <person name="Luo H."/>
            <person name="Baker S.E."/>
            <person name="Pisabarro A.G."/>
            <person name="Walton J.D."/>
            <person name="Blanchette R.A."/>
            <person name="Henrissat B."/>
            <person name="Martin F."/>
            <person name="Cullen D."/>
            <person name="Hibbett D.S."/>
            <person name="Grigoriev I.V."/>
        </authorList>
    </citation>
    <scope>NUCLEOTIDE SEQUENCE [LARGE SCALE GENOMIC DNA]</scope>
    <source>
        <strain evidence="3">CBS 339.88</strain>
    </source>
</reference>
<dbReference type="EMBL" id="KL142396">
    <property type="protein sequence ID" value="KDR70629.1"/>
    <property type="molecule type" value="Genomic_DNA"/>
</dbReference>
<feature type="compositionally biased region" description="Low complexity" evidence="1">
    <location>
        <begin position="83"/>
        <end position="97"/>
    </location>
</feature>
<organism evidence="2 3">
    <name type="scientific">Galerina marginata (strain CBS 339.88)</name>
    <dbReference type="NCBI Taxonomy" id="685588"/>
    <lineage>
        <taxon>Eukaryota</taxon>
        <taxon>Fungi</taxon>
        <taxon>Dikarya</taxon>
        <taxon>Basidiomycota</taxon>
        <taxon>Agaricomycotina</taxon>
        <taxon>Agaricomycetes</taxon>
        <taxon>Agaricomycetidae</taxon>
        <taxon>Agaricales</taxon>
        <taxon>Agaricineae</taxon>
        <taxon>Strophariaceae</taxon>
        <taxon>Galerina</taxon>
    </lineage>
</organism>
<dbReference type="Proteomes" id="UP000027222">
    <property type="component" value="Unassembled WGS sequence"/>
</dbReference>
<name>A0A067SSG8_GALM3</name>
<dbReference type="AlphaFoldDB" id="A0A067SSG8"/>
<evidence type="ECO:0000313" key="2">
    <source>
        <dbReference type="EMBL" id="KDR70629.1"/>
    </source>
</evidence>
<evidence type="ECO:0000313" key="3">
    <source>
        <dbReference type="Proteomes" id="UP000027222"/>
    </source>
</evidence>
<evidence type="ECO:0000256" key="1">
    <source>
        <dbReference type="SAM" id="MobiDB-lite"/>
    </source>
</evidence>
<dbReference type="HOGENOM" id="CLU_2197182_0_0_1"/>